<evidence type="ECO:0008006" key="4">
    <source>
        <dbReference type="Google" id="ProtNLM"/>
    </source>
</evidence>
<evidence type="ECO:0000313" key="2">
    <source>
        <dbReference type="EMBL" id="PRQ18769.1"/>
    </source>
</evidence>
<feature type="region of interest" description="Disordered" evidence="1">
    <location>
        <begin position="136"/>
        <end position="167"/>
    </location>
</feature>
<dbReference type="Proteomes" id="UP000238479">
    <property type="component" value="Chromosome 7"/>
</dbReference>
<dbReference type="AlphaFoldDB" id="A0A2P6PA20"/>
<protein>
    <recommendedName>
        <fullName evidence="4">Transcription factor bZIP family</fullName>
    </recommendedName>
</protein>
<proteinExistence type="predicted"/>
<name>A0A2P6PA20_ROSCH</name>
<gene>
    <name evidence="2" type="ORF">RchiOBHm_Chr7g0209731</name>
</gene>
<organism evidence="2 3">
    <name type="scientific">Rosa chinensis</name>
    <name type="common">China rose</name>
    <dbReference type="NCBI Taxonomy" id="74649"/>
    <lineage>
        <taxon>Eukaryota</taxon>
        <taxon>Viridiplantae</taxon>
        <taxon>Streptophyta</taxon>
        <taxon>Embryophyta</taxon>
        <taxon>Tracheophyta</taxon>
        <taxon>Spermatophyta</taxon>
        <taxon>Magnoliopsida</taxon>
        <taxon>eudicotyledons</taxon>
        <taxon>Gunneridae</taxon>
        <taxon>Pentapetalae</taxon>
        <taxon>rosids</taxon>
        <taxon>fabids</taxon>
        <taxon>Rosales</taxon>
        <taxon>Rosaceae</taxon>
        <taxon>Rosoideae</taxon>
        <taxon>Rosoideae incertae sedis</taxon>
        <taxon>Rosa</taxon>
    </lineage>
</organism>
<dbReference type="OMA" id="PREYVMP"/>
<dbReference type="Gramene" id="PRQ18769">
    <property type="protein sequence ID" value="PRQ18769"/>
    <property type="gene ID" value="RchiOBHm_Chr7g0209731"/>
</dbReference>
<reference evidence="2 3" key="1">
    <citation type="journal article" date="2018" name="Nat. Genet.">
        <title>The Rosa genome provides new insights in the design of modern roses.</title>
        <authorList>
            <person name="Bendahmane M."/>
        </authorList>
    </citation>
    <scope>NUCLEOTIDE SEQUENCE [LARGE SCALE GENOMIC DNA]</scope>
    <source>
        <strain evidence="3">cv. Old Blush</strain>
    </source>
</reference>
<dbReference type="EMBL" id="PDCK01000045">
    <property type="protein sequence ID" value="PRQ18769.1"/>
    <property type="molecule type" value="Genomic_DNA"/>
</dbReference>
<feature type="compositionally biased region" description="Polar residues" evidence="1">
    <location>
        <begin position="1"/>
        <end position="11"/>
    </location>
</feature>
<evidence type="ECO:0000256" key="1">
    <source>
        <dbReference type="SAM" id="MobiDB-lite"/>
    </source>
</evidence>
<evidence type="ECO:0000313" key="3">
    <source>
        <dbReference type="Proteomes" id="UP000238479"/>
    </source>
</evidence>
<comment type="caution">
    <text evidence="2">The sequence shown here is derived from an EMBL/GenBank/DDBJ whole genome shotgun (WGS) entry which is preliminary data.</text>
</comment>
<feature type="compositionally biased region" description="Basic and acidic residues" evidence="1">
    <location>
        <begin position="15"/>
        <end position="26"/>
    </location>
</feature>
<keyword evidence="3" id="KW-1185">Reference proteome</keyword>
<accession>A0A2P6PA20</accession>
<sequence>MNSIQTQNSITMKPIDQRERTRGRNDILTRRLKNRERQRRYRARKRLEAELKNSSIIKPSTSPDVEVQFNETVSNYTPRVHCKRNWKKDARRAHVSKNPEVTANAYAVPTLMSTSVSQTVFMSGTTADPKFESETYSEVSVDQNNCEMNRPKLGRRDWKADARKKKN</sequence>
<feature type="compositionally biased region" description="Polar residues" evidence="1">
    <location>
        <begin position="136"/>
        <end position="147"/>
    </location>
</feature>
<feature type="region of interest" description="Disordered" evidence="1">
    <location>
        <begin position="1"/>
        <end position="26"/>
    </location>
</feature>